<dbReference type="OrthoDB" id="7058882at2"/>
<dbReference type="EMBL" id="LSRP01000124">
    <property type="protein sequence ID" value="OJF91630.1"/>
    <property type="molecule type" value="Genomic_DNA"/>
</dbReference>
<organism evidence="1 2">
    <name type="scientific">Pararhizobium antarcticum</name>
    <dbReference type="NCBI Taxonomy" id="1798805"/>
    <lineage>
        <taxon>Bacteria</taxon>
        <taxon>Pseudomonadati</taxon>
        <taxon>Pseudomonadota</taxon>
        <taxon>Alphaproteobacteria</taxon>
        <taxon>Hyphomicrobiales</taxon>
        <taxon>Rhizobiaceae</taxon>
        <taxon>Rhizobium/Agrobacterium group</taxon>
        <taxon>Pararhizobium</taxon>
    </lineage>
</organism>
<name>A0A657LM18_9HYPH</name>
<gene>
    <name evidence="1" type="ORF">AX760_23260</name>
</gene>
<dbReference type="Proteomes" id="UP000182661">
    <property type="component" value="Unassembled WGS sequence"/>
</dbReference>
<dbReference type="RefSeq" id="WP_071835171.1">
    <property type="nucleotide sequence ID" value="NZ_LSRP01000124.1"/>
</dbReference>
<comment type="caution">
    <text evidence="1">The sequence shown here is derived from an EMBL/GenBank/DDBJ whole genome shotgun (WGS) entry which is preliminary data.</text>
</comment>
<evidence type="ECO:0000313" key="2">
    <source>
        <dbReference type="Proteomes" id="UP000182661"/>
    </source>
</evidence>
<evidence type="ECO:0008006" key="3">
    <source>
        <dbReference type="Google" id="ProtNLM"/>
    </source>
</evidence>
<reference evidence="1 2" key="1">
    <citation type="submission" date="2016-02" db="EMBL/GenBank/DDBJ databases">
        <title>Genome sequencing of a beta-galactosidase producing bacteria Rhizobium sp. 59.</title>
        <authorList>
            <person name="Wang D."/>
            <person name="Kot W."/>
            <person name="Qin Y."/>
            <person name="Hansen L."/>
            <person name="Naqvi K."/>
            <person name="Rensing C."/>
        </authorList>
    </citation>
    <scope>NUCLEOTIDE SEQUENCE [LARGE SCALE GENOMIC DNA]</scope>
    <source>
        <strain evidence="1 2">59</strain>
    </source>
</reference>
<accession>A0A657LM18</accession>
<dbReference type="AlphaFoldDB" id="A0A657LM18"/>
<keyword evidence="2" id="KW-1185">Reference proteome</keyword>
<evidence type="ECO:0000313" key="1">
    <source>
        <dbReference type="EMBL" id="OJF91630.1"/>
    </source>
</evidence>
<sequence>MTLEAELDRFDSEFALLGAFIEDLARVDLGAATQEQLFLSEAVIFKSYRLYERLSRHTFLYYCVEAATLSGAAVNSKLKCADSATAESILKAGNKFLDWGNVDSTRKLANLVFDEGFPVVELLSPVASTLTDLQRFRNFVAHDSEEAASAFRKSRTQYVRTGTDVPETVGELALYRRTARHDPVLKILHQKTSSLSVILRAL</sequence>
<protein>
    <recommendedName>
        <fullName evidence="3">RiboL-PSP-HEPN domain-containing protein</fullName>
    </recommendedName>
</protein>
<proteinExistence type="predicted"/>